<protein>
    <submittedName>
        <fullName evidence="1">Uncharacterized protein</fullName>
    </submittedName>
</protein>
<gene>
    <name evidence="1" type="ORF">K4G66_18825</name>
</gene>
<sequence>MNWEGIKNSIYFEDGSLRDIVVSDWSIEDWKKWVDLVNRKYKLEFYNGQTKESTDKIDFEILKQYWEGKSDLTNTVSIYLDRVIIKCYFYDDQEFENDIQPKEFGSIEDHLKLMDYLEDIANLTGKTVYLIEENSRNRILLEVSRKD</sequence>
<evidence type="ECO:0000313" key="1">
    <source>
        <dbReference type="EMBL" id="WKN34434.1"/>
    </source>
</evidence>
<reference evidence="1" key="1">
    <citation type="journal article" date="2023" name="Comput. Struct. Biotechnol. J.">
        <title>Discovery of a novel marine Bacteroidetes with a rich repertoire of carbohydrate-active enzymes.</title>
        <authorList>
            <person name="Chen B."/>
            <person name="Liu G."/>
            <person name="Chen Q."/>
            <person name="Wang H."/>
            <person name="Liu L."/>
            <person name="Tang K."/>
        </authorList>
    </citation>
    <scope>NUCLEOTIDE SEQUENCE</scope>
    <source>
        <strain evidence="1">TK19036</strain>
    </source>
</reference>
<accession>A0AA49JEM0</accession>
<reference evidence="1" key="2">
    <citation type="journal article" date="2024" name="Antonie Van Leeuwenhoek">
        <title>Roseihalotalea indica gen. nov., sp. nov., a halophilic Bacteroidetes from mesopelagic Southwest Indian Ocean with higher carbohydrate metabolic potential.</title>
        <authorList>
            <person name="Chen B."/>
            <person name="Zhang M."/>
            <person name="Lin D."/>
            <person name="Ye J."/>
            <person name="Tang K."/>
        </authorList>
    </citation>
    <scope>NUCLEOTIDE SEQUENCE</scope>
    <source>
        <strain evidence="1">TK19036</strain>
    </source>
</reference>
<organism evidence="1">
    <name type="scientific">Roseihalotalea indica</name>
    <dbReference type="NCBI Taxonomy" id="2867963"/>
    <lineage>
        <taxon>Bacteria</taxon>
        <taxon>Pseudomonadati</taxon>
        <taxon>Bacteroidota</taxon>
        <taxon>Cytophagia</taxon>
        <taxon>Cytophagales</taxon>
        <taxon>Catalimonadaceae</taxon>
        <taxon>Roseihalotalea</taxon>
    </lineage>
</organism>
<dbReference type="EMBL" id="CP120682">
    <property type="protein sequence ID" value="WKN34434.1"/>
    <property type="molecule type" value="Genomic_DNA"/>
</dbReference>
<dbReference type="AlphaFoldDB" id="A0AA49JEM0"/>
<name>A0AA49JEM0_9BACT</name>
<proteinExistence type="predicted"/>